<gene>
    <name evidence="2" type="ORF">CDES_10500</name>
</gene>
<dbReference type="Proteomes" id="UP000068067">
    <property type="component" value="Chromosome"/>
</dbReference>
<keyword evidence="1" id="KW-0472">Membrane</keyword>
<dbReference type="PATRIC" id="fig|931089.4.peg.2123"/>
<name>A0A0M4CKI2_9CORY</name>
<evidence type="ECO:0000313" key="3">
    <source>
        <dbReference type="Proteomes" id="UP000068067"/>
    </source>
</evidence>
<dbReference type="AlphaFoldDB" id="A0A0M4CKI2"/>
<keyword evidence="3" id="KW-1185">Reference proteome</keyword>
<dbReference type="KEGG" id="cdx:CDES_10500"/>
<dbReference type="STRING" id="931089.CDES_10500"/>
<dbReference type="OrthoDB" id="4418808at2"/>
<protein>
    <submittedName>
        <fullName evidence="2">Uncharacterized protein</fullName>
    </submittedName>
</protein>
<feature type="transmembrane region" description="Helical" evidence="1">
    <location>
        <begin position="20"/>
        <end position="38"/>
    </location>
</feature>
<organism evidence="2 3">
    <name type="scientific">Corynebacterium deserti GIMN1.010</name>
    <dbReference type="NCBI Taxonomy" id="931089"/>
    <lineage>
        <taxon>Bacteria</taxon>
        <taxon>Bacillati</taxon>
        <taxon>Actinomycetota</taxon>
        <taxon>Actinomycetes</taxon>
        <taxon>Mycobacteriales</taxon>
        <taxon>Corynebacteriaceae</taxon>
        <taxon>Corynebacterium</taxon>
    </lineage>
</organism>
<sequence>MKAVKVRTGVAALMRSKAMWTCVLFVLVCLPFLLFFLVEWNDSEGTMRTLYGIAAALPGLGLVAAVASMCVVWWRRRQAVLVIDDHVKIPRTGVSFALSDLDTVQLWSDAGARSHVALLPRHVGERVNTSGVASIEPYMVTFPSGADPQPFELAEMLVERKPDIAVERLGRL</sequence>
<feature type="transmembrane region" description="Helical" evidence="1">
    <location>
        <begin position="50"/>
        <end position="74"/>
    </location>
</feature>
<keyword evidence="1" id="KW-1133">Transmembrane helix</keyword>
<keyword evidence="1" id="KW-0812">Transmembrane</keyword>
<evidence type="ECO:0000256" key="1">
    <source>
        <dbReference type="SAM" id="Phobius"/>
    </source>
</evidence>
<proteinExistence type="predicted"/>
<dbReference type="EMBL" id="CP009220">
    <property type="protein sequence ID" value="ALC06476.1"/>
    <property type="molecule type" value="Genomic_DNA"/>
</dbReference>
<evidence type="ECO:0000313" key="2">
    <source>
        <dbReference type="EMBL" id="ALC06476.1"/>
    </source>
</evidence>
<reference evidence="2 3" key="1">
    <citation type="submission" date="2014-08" db="EMBL/GenBank/DDBJ databases">
        <title>Complete genome sequence of Corynebacterium deserti GIMN1.010 (=DSM 45689), isolated from desert sand in western China.</title>
        <authorList>
            <person name="Ruckert C."/>
            <person name="Albersmeier A."/>
            <person name="Kalinowski J."/>
        </authorList>
    </citation>
    <scope>NUCLEOTIDE SEQUENCE [LARGE SCALE GENOMIC DNA]</scope>
    <source>
        <strain evidence="2 3">GIMN1.010</strain>
    </source>
</reference>
<dbReference type="RefSeq" id="WP_156322877.1">
    <property type="nucleotide sequence ID" value="NZ_CP009220.1"/>
</dbReference>
<accession>A0A0M4CKI2</accession>